<keyword evidence="2" id="KW-1185">Reference proteome</keyword>
<name>I0K767_9BACT</name>
<dbReference type="Proteomes" id="UP000011058">
    <property type="component" value="Chromosome"/>
</dbReference>
<dbReference type="eggNOG" id="ENOG5032WM6">
    <property type="taxonomic scope" value="Bacteria"/>
</dbReference>
<evidence type="ECO:0008006" key="3">
    <source>
        <dbReference type="Google" id="ProtNLM"/>
    </source>
</evidence>
<evidence type="ECO:0000313" key="1">
    <source>
        <dbReference type="EMBL" id="CCG99970.1"/>
    </source>
</evidence>
<sequence>MKRRRSGWEQAFFISLLAVGQSVAQSSISLHPLVDTTQADIRQAVALWTTYLRAHPDSLYDNPYWNDAEKRASAAFGGRFDLLEREFEPTLYRGYPVQILSVVNYNGLYQIKSLFGGNNPKGRSPNLVAITNVYARPGNADGTGRWQLYNALPINRDRLWQGQRVGHVQYYFPHYHAFDKRKARQLTDFIDQLCRDFEVPPQPIEYYLADTAEELRQLRGIDYEATLSGTSKPTGRAVDNRVFCSGLGEFYPHEVVHVLLNPHFPNQHPWVVEGIATWLGGSRGQPLAWHLQRTATYLAQHPELNLANLFALRNLDEYTDYRYALGGLLCQLIHQKGGYPLLKQVMNAGRSDASLYQALDTYLGVPRTQLNTYLREQLSAYL</sequence>
<dbReference type="EMBL" id="HE796683">
    <property type="protein sequence ID" value="CCG99970.1"/>
    <property type="molecule type" value="Genomic_DNA"/>
</dbReference>
<dbReference type="AlphaFoldDB" id="I0K767"/>
<accession>I0K767</accession>
<gene>
    <name evidence="1" type="ORF">FAES_1961</name>
</gene>
<dbReference type="HOGENOM" id="CLU_723095_0_0_10"/>
<evidence type="ECO:0000313" key="2">
    <source>
        <dbReference type="Proteomes" id="UP000011058"/>
    </source>
</evidence>
<dbReference type="STRING" id="1166018.FAES_1961"/>
<proteinExistence type="predicted"/>
<dbReference type="KEGG" id="fae:FAES_1961"/>
<organism evidence="1 2">
    <name type="scientific">Fibrella aestuarina BUZ 2</name>
    <dbReference type="NCBI Taxonomy" id="1166018"/>
    <lineage>
        <taxon>Bacteria</taxon>
        <taxon>Pseudomonadati</taxon>
        <taxon>Bacteroidota</taxon>
        <taxon>Cytophagia</taxon>
        <taxon>Cytophagales</taxon>
        <taxon>Spirosomataceae</taxon>
        <taxon>Fibrella</taxon>
    </lineage>
</organism>
<dbReference type="RefSeq" id="WP_015331069.1">
    <property type="nucleotide sequence ID" value="NC_020054.1"/>
</dbReference>
<dbReference type="OrthoDB" id="788362at2"/>
<protein>
    <recommendedName>
        <fullName evidence="3">DUF1570 domain-containing protein</fullName>
    </recommendedName>
</protein>
<reference evidence="1 2" key="1">
    <citation type="journal article" date="2012" name="J. Bacteriol.">
        <title>Genome Sequence of Fibrella aestuarina BUZ 2T, a Filamentous Marine Bacterium.</title>
        <authorList>
            <person name="Filippini M."/>
            <person name="Qi W."/>
            <person name="Blom J."/>
            <person name="Goesmann A."/>
            <person name="Smits T.H."/>
            <person name="Bagheri H.C."/>
        </authorList>
    </citation>
    <scope>NUCLEOTIDE SEQUENCE [LARGE SCALE GENOMIC DNA]</scope>
    <source>
        <strain evidence="2">BUZ 2T</strain>
    </source>
</reference>